<dbReference type="EMBL" id="AP014940">
    <property type="protein sequence ID" value="BAV99670.1"/>
    <property type="molecule type" value="Genomic_DNA"/>
</dbReference>
<dbReference type="Proteomes" id="UP000218824">
    <property type="component" value="Chromosome"/>
</dbReference>
<evidence type="ECO:0000313" key="2">
    <source>
        <dbReference type="EMBL" id="BAV99670.1"/>
    </source>
</evidence>
<protein>
    <recommendedName>
        <fullName evidence="4">Lipoprotein</fullName>
    </recommendedName>
</protein>
<feature type="signal peptide" evidence="1">
    <location>
        <begin position="1"/>
        <end position="30"/>
    </location>
</feature>
<proteinExistence type="predicted"/>
<feature type="chain" id="PRO_5043314066" description="Lipoprotein" evidence="1">
    <location>
        <begin position="31"/>
        <end position="337"/>
    </location>
</feature>
<dbReference type="KEGG" id="lem:LEN_4183"/>
<organism evidence="2 3">
    <name type="scientific">Lysobacter enzymogenes</name>
    <dbReference type="NCBI Taxonomy" id="69"/>
    <lineage>
        <taxon>Bacteria</taxon>
        <taxon>Pseudomonadati</taxon>
        <taxon>Pseudomonadota</taxon>
        <taxon>Gammaproteobacteria</taxon>
        <taxon>Lysobacterales</taxon>
        <taxon>Lysobacteraceae</taxon>
        <taxon>Lysobacter</taxon>
    </lineage>
</organism>
<evidence type="ECO:0000313" key="3">
    <source>
        <dbReference type="Proteomes" id="UP000218824"/>
    </source>
</evidence>
<dbReference type="AlphaFoldDB" id="A0AAU9ASC2"/>
<sequence>MHMDAYPRQPFSPVPAARALALGIALSLSAACARDPAPAAAPAAPVAPAKAPAVAAPAPSAAAPGSLPTDIAGLRLERLSALPALPKQDNAEVAGDCSVEPKSAEARAAVVRGWKVFAEREWQGYRVVGVAGAPGVLAGMGCTAGGGRLLFFRDGQAVAQVFEPDARAEEGDSGVQGFDDGEDAKLRGGDAALGVFDWAVQRARVRAEDGALRLVALPETDRYCGGRAAVPRVEGVALPQARERLLAHGWRAAPPQREEPGFVGGLVEAGFPEVEDCAGTGQGFCSFAYRNDAGDRLTLISAGELSRPEKPGDEEYWPHARHAGVACAGAAAPATGD</sequence>
<reference evidence="2 3" key="1">
    <citation type="journal article" date="2017" name="DNA Res.">
        <title>Complete genome sequence and expression profile of the commercial lytic enzyme producer Lysobacter enzymogenes M497-1.</title>
        <authorList>
            <person name="Takami H."/>
            <person name="Toyoda A."/>
            <person name="Uchiyama I."/>
            <person name="Itoh T."/>
            <person name="Takaki Y."/>
            <person name="Arai W."/>
            <person name="Nishi S."/>
            <person name="Kawai M."/>
            <person name="Shinya K."/>
            <person name="Ikeda H."/>
        </authorList>
    </citation>
    <scope>NUCLEOTIDE SEQUENCE [LARGE SCALE GENOMIC DNA]</scope>
    <source>
        <strain evidence="2 3">M497-1</strain>
    </source>
</reference>
<gene>
    <name evidence="2" type="ORF">LEN_4183</name>
</gene>
<evidence type="ECO:0008006" key="4">
    <source>
        <dbReference type="Google" id="ProtNLM"/>
    </source>
</evidence>
<keyword evidence="1" id="KW-0732">Signal</keyword>
<evidence type="ECO:0000256" key="1">
    <source>
        <dbReference type="SAM" id="SignalP"/>
    </source>
</evidence>
<dbReference type="RefSeq" id="WP_145960179.1">
    <property type="nucleotide sequence ID" value="NZ_AP014940.1"/>
</dbReference>
<accession>A0AAU9ASC2</accession>
<name>A0AAU9ASC2_LYSEN</name>
<dbReference type="GeneID" id="83065974"/>